<dbReference type="InterPro" id="IPR016181">
    <property type="entry name" value="Acyl_CoA_acyltransferase"/>
</dbReference>
<dbReference type="OrthoDB" id="9797456at2"/>
<dbReference type="Pfam" id="PF08445">
    <property type="entry name" value="FR47"/>
    <property type="match status" value="1"/>
</dbReference>
<feature type="domain" description="N-acetyltransferase" evidence="1">
    <location>
        <begin position="91"/>
        <end position="231"/>
    </location>
</feature>
<dbReference type="PANTHER" id="PTHR31143">
    <property type="match status" value="1"/>
</dbReference>
<dbReference type="Gene3D" id="3.40.630.30">
    <property type="match status" value="1"/>
</dbReference>
<dbReference type="InterPro" id="IPR027365">
    <property type="entry name" value="GNAT_acetyltra_YdfB-like"/>
</dbReference>
<comment type="caution">
    <text evidence="2">The sequence shown here is derived from an EMBL/GenBank/DDBJ whole genome shotgun (WGS) entry which is preliminary data.</text>
</comment>
<organism evidence="2 3">
    <name type="scientific">Flavihumibacter solisilvae</name>
    <dbReference type="NCBI Taxonomy" id="1349421"/>
    <lineage>
        <taxon>Bacteria</taxon>
        <taxon>Pseudomonadati</taxon>
        <taxon>Bacteroidota</taxon>
        <taxon>Chitinophagia</taxon>
        <taxon>Chitinophagales</taxon>
        <taxon>Chitinophagaceae</taxon>
        <taxon>Flavihumibacter</taxon>
    </lineage>
</organism>
<proteinExistence type="predicted"/>
<keyword evidence="3" id="KW-1185">Reference proteome</keyword>
<sequence length="231" mass="26322">MNRDLEKLDNPVWHALQETHREYAMDFGNIQFYHPDYCPFGGFEQRENIADGIEKYAAHCDNFFVVGEKPSIPGSLELKNELVCEQMVINTTLNVESAEIIVPLTRQHAQLLWDLVNLVQPGYFRIKTSQLGNYYGIFIDDKLVAVTGERMQVNEGVEVSAVVTHPDHTGKGYAKQLVAHTVNNILQRDKLPFLHVSATNTGAINLYRKLGFTTRRKISFWNFIVPGTKQL</sequence>
<keyword evidence="2" id="KW-0808">Transferase</keyword>
<dbReference type="RefSeq" id="WP_039140654.1">
    <property type="nucleotide sequence ID" value="NZ_JSVC01000015.1"/>
</dbReference>
<dbReference type="CDD" id="cd04301">
    <property type="entry name" value="NAT_SF"/>
    <property type="match status" value="1"/>
</dbReference>
<dbReference type="InterPro" id="IPR013653">
    <property type="entry name" value="GCN5-like_dom"/>
</dbReference>
<dbReference type="PANTHER" id="PTHR31143:SF2">
    <property type="entry name" value="FR47-LIKE DOMAIN-CONTAINING PROTEIN-RELATED"/>
    <property type="match status" value="1"/>
</dbReference>
<dbReference type="InterPro" id="IPR000182">
    <property type="entry name" value="GNAT_dom"/>
</dbReference>
<evidence type="ECO:0000259" key="1">
    <source>
        <dbReference type="PROSITE" id="PS51186"/>
    </source>
</evidence>
<accession>A0A0C1L3A5</accession>
<dbReference type="Proteomes" id="UP000031408">
    <property type="component" value="Unassembled WGS sequence"/>
</dbReference>
<dbReference type="PROSITE" id="PS51186">
    <property type="entry name" value="GNAT"/>
    <property type="match status" value="1"/>
</dbReference>
<dbReference type="SUPFAM" id="SSF55729">
    <property type="entry name" value="Acyl-CoA N-acyltransferases (Nat)"/>
    <property type="match status" value="1"/>
</dbReference>
<reference evidence="2 3" key="1">
    <citation type="submission" date="2014-11" db="EMBL/GenBank/DDBJ databases">
        <title>Genome sequence of Flavihumibacter solisilvae 3-3.</title>
        <authorList>
            <person name="Zhou G."/>
            <person name="Li M."/>
            <person name="Wang G."/>
        </authorList>
    </citation>
    <scope>NUCLEOTIDE SEQUENCE [LARGE SCALE GENOMIC DNA]</scope>
    <source>
        <strain evidence="2 3">3-3</strain>
    </source>
</reference>
<dbReference type="EMBL" id="JSVC01000015">
    <property type="protein sequence ID" value="KIC94081.1"/>
    <property type="molecule type" value="Genomic_DNA"/>
</dbReference>
<dbReference type="GO" id="GO:0016747">
    <property type="term" value="F:acyltransferase activity, transferring groups other than amino-acyl groups"/>
    <property type="evidence" value="ECO:0007669"/>
    <property type="project" value="InterPro"/>
</dbReference>
<dbReference type="STRING" id="1349421.OI18_13845"/>
<name>A0A0C1L3A5_9BACT</name>
<protein>
    <submittedName>
        <fullName evidence="2">Acetyltransferase</fullName>
    </submittedName>
</protein>
<evidence type="ECO:0000313" key="2">
    <source>
        <dbReference type="EMBL" id="KIC94081.1"/>
    </source>
</evidence>
<gene>
    <name evidence="2" type="ORF">OI18_13845</name>
</gene>
<evidence type="ECO:0000313" key="3">
    <source>
        <dbReference type="Proteomes" id="UP000031408"/>
    </source>
</evidence>
<dbReference type="AlphaFoldDB" id="A0A0C1L3A5"/>